<feature type="transmembrane region" description="Helical" evidence="7">
    <location>
        <begin position="427"/>
        <end position="444"/>
    </location>
</feature>
<keyword evidence="6 7" id="KW-0472">Membrane</keyword>
<dbReference type="PANTHER" id="PTHR30250:SF10">
    <property type="entry name" value="LIPOPOLYSACCHARIDE BIOSYNTHESIS PROTEIN WZXC"/>
    <property type="match status" value="1"/>
</dbReference>
<evidence type="ECO:0000256" key="4">
    <source>
        <dbReference type="ARBA" id="ARBA00022692"/>
    </source>
</evidence>
<feature type="transmembrane region" description="Helical" evidence="7">
    <location>
        <begin position="220"/>
        <end position="246"/>
    </location>
</feature>
<evidence type="ECO:0000256" key="7">
    <source>
        <dbReference type="SAM" id="Phobius"/>
    </source>
</evidence>
<feature type="transmembrane region" description="Helical" evidence="7">
    <location>
        <begin position="157"/>
        <end position="175"/>
    </location>
</feature>
<evidence type="ECO:0000256" key="6">
    <source>
        <dbReference type="ARBA" id="ARBA00023136"/>
    </source>
</evidence>
<feature type="transmembrane region" description="Helical" evidence="7">
    <location>
        <begin position="181"/>
        <end position="200"/>
    </location>
</feature>
<feature type="transmembrane region" description="Helical" evidence="7">
    <location>
        <begin position="46"/>
        <end position="64"/>
    </location>
</feature>
<feature type="transmembrane region" description="Helical" evidence="7">
    <location>
        <begin position="450"/>
        <end position="471"/>
    </location>
</feature>
<comment type="similarity">
    <text evidence="2">Belongs to the polysaccharide synthase family.</text>
</comment>
<dbReference type="Pfam" id="PF13440">
    <property type="entry name" value="Polysacc_synt_3"/>
    <property type="match status" value="1"/>
</dbReference>
<feature type="transmembrane region" description="Helical" evidence="7">
    <location>
        <begin position="331"/>
        <end position="352"/>
    </location>
</feature>
<keyword evidence="4 7" id="KW-0812">Transmembrane</keyword>
<feature type="transmembrane region" description="Helical" evidence="7">
    <location>
        <begin position="85"/>
        <end position="108"/>
    </location>
</feature>
<evidence type="ECO:0000256" key="2">
    <source>
        <dbReference type="ARBA" id="ARBA00007430"/>
    </source>
</evidence>
<feature type="transmembrane region" description="Helical" evidence="7">
    <location>
        <begin position="120"/>
        <end position="145"/>
    </location>
</feature>
<evidence type="ECO:0000313" key="8">
    <source>
        <dbReference type="EMBL" id="MEC4295535.1"/>
    </source>
</evidence>
<dbReference type="Proteomes" id="UP001343724">
    <property type="component" value="Unassembled WGS sequence"/>
</dbReference>
<evidence type="ECO:0000256" key="1">
    <source>
        <dbReference type="ARBA" id="ARBA00004651"/>
    </source>
</evidence>
<comment type="caution">
    <text evidence="8">The sequence shown here is derived from an EMBL/GenBank/DDBJ whole genome shotgun (WGS) entry which is preliminary data.</text>
</comment>
<name>A0ABU6J0V1_9ACTN</name>
<dbReference type="PANTHER" id="PTHR30250">
    <property type="entry name" value="PST FAMILY PREDICTED COLANIC ACID TRANSPORTER"/>
    <property type="match status" value="1"/>
</dbReference>
<gene>
    <name evidence="8" type="ORF">VJ920_09445</name>
</gene>
<keyword evidence="5 7" id="KW-1133">Transmembrane helix</keyword>
<dbReference type="EMBL" id="JAYMFH010000014">
    <property type="protein sequence ID" value="MEC4295535.1"/>
    <property type="molecule type" value="Genomic_DNA"/>
</dbReference>
<evidence type="ECO:0000256" key="3">
    <source>
        <dbReference type="ARBA" id="ARBA00022475"/>
    </source>
</evidence>
<feature type="transmembrane region" description="Helical" evidence="7">
    <location>
        <begin position="390"/>
        <end position="415"/>
    </location>
</feature>
<evidence type="ECO:0000313" key="9">
    <source>
        <dbReference type="Proteomes" id="UP001343724"/>
    </source>
</evidence>
<organism evidence="8 9">
    <name type="scientific">Adlercreutzia shanghongiae</name>
    <dbReference type="NCBI Taxonomy" id="3111773"/>
    <lineage>
        <taxon>Bacteria</taxon>
        <taxon>Bacillati</taxon>
        <taxon>Actinomycetota</taxon>
        <taxon>Coriobacteriia</taxon>
        <taxon>Eggerthellales</taxon>
        <taxon>Eggerthellaceae</taxon>
        <taxon>Adlercreutzia</taxon>
    </lineage>
</organism>
<dbReference type="InterPro" id="IPR050833">
    <property type="entry name" value="Poly_Biosynth_Transport"/>
</dbReference>
<comment type="subcellular location">
    <subcellularLocation>
        <location evidence="1">Cell membrane</location>
        <topology evidence="1">Multi-pass membrane protein</topology>
    </subcellularLocation>
</comment>
<accession>A0ABU6J0V1</accession>
<proteinExistence type="inferred from homology"/>
<protein>
    <submittedName>
        <fullName evidence="8">Oligosaccharide flippase family protein</fullName>
    </submittedName>
</protein>
<sequence>MPSDSGKAFGGAVVSAAKWSLVTQIVSKLVSPITTVVLAHILAPEVFGIVATVTMVTSFAEMFSDAGFQKYLIQHEYENYAEYQLSVNVAFWTNLAIALCLWILVIIFNGQIAVLVGNEGLGMVLVVACASLPVVSLSSVQIAVYQRAFDYRRMFPARVGSAVVVMVVSVALAFLGLGYWAMISGTICGNVFLAIQLARLSSWRPSIGYSWSMLRSMFSFSAWTLLEAFTIWLTSWAGTFVLGTVLSSTYLGMYKTSVSIVGAITGLATSAVNPIIFASLSRLQNSRPRFDAVFYSMQQYLALVLVPLAASLFVFRDLIVFVALGQDWLETSLFFGLYAAASAVVVVFCHTAAEAYRALGRPRVSTLVQVLYLVILIPSLYFAASRGYGFFSVFIPFVRAMASTVINLACCRLLIGLSPVRMFRAQLPLYGITLVVSLICVVLVEWSNSYIAQAIIFIFAVISYVVLILLFKKTRSVFIELLIRLGVSEKMINRLRLK</sequence>
<reference evidence="8 9" key="1">
    <citation type="submission" date="2024-01" db="EMBL/GenBank/DDBJ databases">
        <title>novel species in genus Adlercreutzia.</title>
        <authorList>
            <person name="Liu X."/>
        </authorList>
    </citation>
    <scope>NUCLEOTIDE SEQUENCE [LARGE SCALE GENOMIC DNA]</scope>
    <source>
        <strain evidence="8 9">R22</strain>
    </source>
</reference>
<feature type="transmembrane region" description="Helical" evidence="7">
    <location>
        <begin position="258"/>
        <end position="280"/>
    </location>
</feature>
<keyword evidence="3" id="KW-1003">Cell membrane</keyword>
<dbReference type="RefSeq" id="WP_326454980.1">
    <property type="nucleotide sequence ID" value="NZ_JAYMFH010000014.1"/>
</dbReference>
<keyword evidence="9" id="KW-1185">Reference proteome</keyword>
<feature type="transmembrane region" description="Helical" evidence="7">
    <location>
        <begin position="300"/>
        <end position="325"/>
    </location>
</feature>
<feature type="transmembrane region" description="Helical" evidence="7">
    <location>
        <begin position="364"/>
        <end position="384"/>
    </location>
</feature>
<evidence type="ECO:0000256" key="5">
    <source>
        <dbReference type="ARBA" id="ARBA00022989"/>
    </source>
</evidence>